<reference evidence="1" key="1">
    <citation type="submission" date="2020-05" db="EMBL/GenBank/DDBJ databases">
        <title>WGS assembly of Panicum virgatum.</title>
        <authorList>
            <person name="Lovell J.T."/>
            <person name="Jenkins J."/>
            <person name="Shu S."/>
            <person name="Juenger T.E."/>
            <person name="Schmutz J."/>
        </authorList>
    </citation>
    <scope>NUCLEOTIDE SEQUENCE</scope>
    <source>
        <strain evidence="1">AP13</strain>
    </source>
</reference>
<name>A0A8T0RZI3_PANVG</name>
<dbReference type="Proteomes" id="UP000823388">
    <property type="component" value="Chromosome 5N"/>
</dbReference>
<dbReference type="EMBL" id="CM029046">
    <property type="protein sequence ID" value="KAG2589759.1"/>
    <property type="molecule type" value="Genomic_DNA"/>
</dbReference>
<protein>
    <submittedName>
        <fullName evidence="1">Uncharacterized protein</fullName>
    </submittedName>
</protein>
<gene>
    <name evidence="1" type="ORF">PVAP13_5NG365200</name>
</gene>
<organism evidence="1 2">
    <name type="scientific">Panicum virgatum</name>
    <name type="common">Blackwell switchgrass</name>
    <dbReference type="NCBI Taxonomy" id="38727"/>
    <lineage>
        <taxon>Eukaryota</taxon>
        <taxon>Viridiplantae</taxon>
        <taxon>Streptophyta</taxon>
        <taxon>Embryophyta</taxon>
        <taxon>Tracheophyta</taxon>
        <taxon>Spermatophyta</taxon>
        <taxon>Magnoliopsida</taxon>
        <taxon>Liliopsida</taxon>
        <taxon>Poales</taxon>
        <taxon>Poaceae</taxon>
        <taxon>PACMAD clade</taxon>
        <taxon>Panicoideae</taxon>
        <taxon>Panicodae</taxon>
        <taxon>Paniceae</taxon>
        <taxon>Panicinae</taxon>
        <taxon>Panicum</taxon>
        <taxon>Panicum sect. Hiantes</taxon>
    </lineage>
</organism>
<evidence type="ECO:0000313" key="2">
    <source>
        <dbReference type="Proteomes" id="UP000823388"/>
    </source>
</evidence>
<proteinExistence type="predicted"/>
<dbReference type="AlphaFoldDB" id="A0A8T0RZI3"/>
<accession>A0A8T0RZI3</accession>
<comment type="caution">
    <text evidence="1">The sequence shown here is derived from an EMBL/GenBank/DDBJ whole genome shotgun (WGS) entry which is preliminary data.</text>
</comment>
<sequence length="132" mass="15364">MSPRHFQPNAFVREDVPLSHDNFTYLGIKEGAQTRLVLAWSPTADLPNLWMLAVRMLDRIVGSRIVPDYRLAVDPDHSFAFILCPDEATAERLRARYGSVGDIKFFFDLVRSVRYMSFHDELNHHPRVCWFV</sequence>
<evidence type="ECO:0000313" key="1">
    <source>
        <dbReference type="EMBL" id="KAG2589759.1"/>
    </source>
</evidence>
<keyword evidence="2" id="KW-1185">Reference proteome</keyword>